<evidence type="ECO:0000256" key="1">
    <source>
        <dbReference type="PROSITE-ProRule" id="PRU00339"/>
    </source>
</evidence>
<dbReference type="Proteomes" id="UP000244906">
    <property type="component" value="Unassembled WGS sequence"/>
</dbReference>
<comment type="caution">
    <text evidence="3">The sequence shown here is derived from an EMBL/GenBank/DDBJ whole genome shotgun (WGS) entry which is preliminary data.</text>
</comment>
<feature type="signal peptide" evidence="2">
    <location>
        <begin position="1"/>
        <end position="22"/>
    </location>
</feature>
<keyword evidence="1" id="KW-0802">TPR repeat</keyword>
<keyword evidence="4" id="KW-1185">Reference proteome</keyword>
<dbReference type="Gene3D" id="1.25.40.10">
    <property type="entry name" value="Tetratricopeptide repeat domain"/>
    <property type="match status" value="1"/>
</dbReference>
<feature type="chain" id="PRO_5015912800" evidence="2">
    <location>
        <begin position="23"/>
        <end position="435"/>
    </location>
</feature>
<evidence type="ECO:0000313" key="3">
    <source>
        <dbReference type="EMBL" id="PVZ70654.1"/>
    </source>
</evidence>
<protein>
    <submittedName>
        <fullName evidence="3">Uncharacterized protein</fullName>
    </submittedName>
</protein>
<evidence type="ECO:0000256" key="2">
    <source>
        <dbReference type="SAM" id="SignalP"/>
    </source>
</evidence>
<dbReference type="EMBL" id="QDDL01000002">
    <property type="protein sequence ID" value="PVZ70654.1"/>
    <property type="molecule type" value="Genomic_DNA"/>
</dbReference>
<dbReference type="PROSITE" id="PS50005">
    <property type="entry name" value="TPR"/>
    <property type="match status" value="1"/>
</dbReference>
<organism evidence="3 4">
    <name type="scientific">Pelagibaculum spongiae</name>
    <dbReference type="NCBI Taxonomy" id="2080658"/>
    <lineage>
        <taxon>Bacteria</taxon>
        <taxon>Pseudomonadati</taxon>
        <taxon>Pseudomonadota</taxon>
        <taxon>Gammaproteobacteria</taxon>
        <taxon>Oceanospirillales</taxon>
        <taxon>Pelagibaculum</taxon>
    </lineage>
</organism>
<dbReference type="RefSeq" id="WP_116686724.1">
    <property type="nucleotide sequence ID" value="NZ_CAWNYD010000002.1"/>
</dbReference>
<proteinExistence type="predicted"/>
<feature type="repeat" description="TPR" evidence="1">
    <location>
        <begin position="356"/>
        <end position="389"/>
    </location>
</feature>
<dbReference type="SUPFAM" id="SSF48452">
    <property type="entry name" value="TPR-like"/>
    <property type="match status" value="1"/>
</dbReference>
<sequence>MKKIIKVLFVAFSVIFPSLLMASNTSVAAHALADFNKLSSEIELNSGSVIVEKNQFVFFVTEQMCLVKKKFSGTKESKVAYEKIIENAASYFTDKKITNNKIKSAYKGRLAEDITYSVARLKNAAIGKMMADAYRIIDRDIGGCTRRVVVAFSKEKIKPEIVNEKLSIDEESALIYVFSKANESNDYQRLRDYFSALDLTQLAISFSAQDSQTKQNFYYPIIFNWLNDAFKISTDLERCKRIQDDVASYRYPMLIRFTAPSFCNSVYPREEDLQNYLSENISLGMFDSVLSESDQFSVVNSVLDNSGFVLFHHRVGVSEDIEKLNADAFDMYSKGVDPKRITSLMIRSLNIQPNQPHVWRKLGSIFLAYKLNGAAQAGFSQALLLEPENIDNWINLSRVIKRFGDTDRADRIISIARKLKNTFTISDWGMQQIKK</sequence>
<dbReference type="InterPro" id="IPR011990">
    <property type="entry name" value="TPR-like_helical_dom_sf"/>
</dbReference>
<reference evidence="3 4" key="1">
    <citation type="submission" date="2018-04" db="EMBL/GenBank/DDBJ databases">
        <title>Thalassorhabdus spongiae gen. nov., sp. nov., isolated from a marine sponge in South-West Iceland.</title>
        <authorList>
            <person name="Knobloch S."/>
            <person name="Daussin A."/>
            <person name="Johannsson R."/>
            <person name="Marteinsson V.T."/>
        </authorList>
    </citation>
    <scope>NUCLEOTIDE SEQUENCE [LARGE SCALE GENOMIC DNA]</scope>
    <source>
        <strain evidence="3 4">Hp12</strain>
    </source>
</reference>
<keyword evidence="2" id="KW-0732">Signal</keyword>
<dbReference type="InterPro" id="IPR019734">
    <property type="entry name" value="TPR_rpt"/>
</dbReference>
<evidence type="ECO:0000313" key="4">
    <source>
        <dbReference type="Proteomes" id="UP000244906"/>
    </source>
</evidence>
<dbReference type="AlphaFoldDB" id="A0A2V1H0C8"/>
<gene>
    <name evidence="3" type="ORF">DC094_08750</name>
</gene>
<accession>A0A2V1H0C8</accession>
<name>A0A2V1H0C8_9GAMM</name>
<dbReference type="OrthoDB" id="5915832at2"/>